<reference evidence="4" key="3">
    <citation type="submission" date="2021-06" db="EMBL/GenBank/DDBJ databases">
        <title>Genomic Description and Analysis of Intracellular Bacteria, Candidatus Berkiella cookevillensis and Candidatus Berkiella aquae.</title>
        <authorList>
            <person name="Kidane D.T."/>
            <person name="Mehari Y.T."/>
            <person name="Rice F.C."/>
            <person name="Arivett B.A."/>
            <person name="Farone A.L."/>
            <person name="Berk S.G."/>
            <person name="Farone M.B."/>
        </authorList>
    </citation>
    <scope>NUCLEOTIDE SEQUENCE</scope>
    <source>
        <strain evidence="4">HT99</strain>
    </source>
</reference>
<comment type="caution">
    <text evidence="3">The sequence shown here is derived from an EMBL/GenBank/DDBJ whole genome shotgun (WGS) entry which is preliminary data.</text>
</comment>
<dbReference type="EMBL" id="LKAJ01000008">
    <property type="protein sequence ID" value="KRG20790.1"/>
    <property type="molecule type" value="Genomic_DNA"/>
</dbReference>
<dbReference type="AlphaFoldDB" id="A0A0Q9YJG5"/>
<name>A0A0Q9YJG5_9GAMM</name>
<dbReference type="Proteomes" id="UP000051497">
    <property type="component" value="Unassembled WGS sequence"/>
</dbReference>
<dbReference type="RefSeq" id="WP_075066634.1">
    <property type="nucleotide sequence ID" value="NZ_LKAJ02000001.1"/>
</dbReference>
<sequence>MKHLIKLIPVVAMVSLVGCSNMTQSEQSILSGAAIGTVGGAAIGAISGHAGEGALIGAGVGALGGAIYDSSQRGYDNY</sequence>
<dbReference type="InterPro" id="IPR025693">
    <property type="entry name" value="Gly-zipper_OmpA-like_dom"/>
</dbReference>
<protein>
    <recommendedName>
        <fullName evidence="1">Glycine-zipper-containing OmpA-like membrane domain-containing protein</fullName>
    </recommendedName>
</protein>
<evidence type="ECO:0000259" key="1">
    <source>
        <dbReference type="Pfam" id="PF13436"/>
    </source>
</evidence>
<dbReference type="Pfam" id="PF13436">
    <property type="entry name" value="Gly-zipper_OmpA"/>
    <property type="match status" value="1"/>
</dbReference>
<feature type="domain" description="Glycine-zipper-containing OmpA-like membrane" evidence="1">
    <location>
        <begin position="31"/>
        <end position="68"/>
    </location>
</feature>
<keyword evidence="5" id="KW-1185">Reference proteome</keyword>
<dbReference type="EMBL" id="LKAJ01000038">
    <property type="protein sequence ID" value="KRG17211.1"/>
    <property type="molecule type" value="Genomic_DNA"/>
</dbReference>
<reference evidence="4" key="2">
    <citation type="journal article" date="2016" name="Genome Announc.">
        <title>Draft Genome Sequences of Two Novel Amoeba-Resistant Intranuclear Bacteria, 'Candidatus Berkiella cookevillensis' and 'Candidatus Berkiella aquae'.</title>
        <authorList>
            <person name="Mehari Y.T."/>
            <person name="Arivett B.A."/>
            <person name="Farone A.L."/>
            <person name="Gunderson J.H."/>
            <person name="Farone M.B."/>
        </authorList>
    </citation>
    <scope>NUCLEOTIDE SEQUENCE</scope>
    <source>
        <strain evidence="4">HT99</strain>
    </source>
</reference>
<dbReference type="EMBL" id="LKAJ02000001">
    <property type="protein sequence ID" value="MCS5711266.1"/>
    <property type="molecule type" value="Genomic_DNA"/>
</dbReference>
<dbReference type="PROSITE" id="PS51257">
    <property type="entry name" value="PROKAR_LIPOPROTEIN"/>
    <property type="match status" value="1"/>
</dbReference>
<accession>A0A0Q9YJG5</accession>
<proteinExistence type="predicted"/>
<reference evidence="3" key="1">
    <citation type="submission" date="2015-09" db="EMBL/GenBank/DDBJ databases">
        <title>Draft Genome Sequences of Two Novel Amoeba-resistant Intranuclear Bacteria, Candidatus Berkiella cookevillensis and Candidatus Berkiella aquae.</title>
        <authorList>
            <person name="Mehari Y.T."/>
            <person name="Arivett B.A."/>
            <person name="Farone A.L."/>
            <person name="Gunderson J.H."/>
            <person name="Farone M.B."/>
        </authorList>
    </citation>
    <scope>NUCLEOTIDE SEQUENCE [LARGE SCALE GENOMIC DNA]</scope>
    <source>
        <strain evidence="3">HT99</strain>
    </source>
</reference>
<organism evidence="3">
    <name type="scientific">Candidatus Berkiella aquae</name>
    <dbReference type="NCBI Taxonomy" id="295108"/>
    <lineage>
        <taxon>Bacteria</taxon>
        <taxon>Pseudomonadati</taxon>
        <taxon>Pseudomonadota</taxon>
        <taxon>Gammaproteobacteria</taxon>
        <taxon>Candidatus Berkiellales</taxon>
        <taxon>Candidatus Berkiellaceae</taxon>
        <taxon>Candidatus Berkiella</taxon>
    </lineage>
</organism>
<gene>
    <name evidence="4" type="ORF">HT99x_007455</name>
    <name evidence="3" type="ORF">HT99x_02007</name>
    <name evidence="2" type="ORF">HT99x_03219</name>
</gene>
<evidence type="ECO:0000313" key="4">
    <source>
        <dbReference type="EMBL" id="MCS5711266.1"/>
    </source>
</evidence>
<evidence type="ECO:0000313" key="3">
    <source>
        <dbReference type="EMBL" id="KRG20790.1"/>
    </source>
</evidence>
<evidence type="ECO:0000313" key="5">
    <source>
        <dbReference type="Proteomes" id="UP000051497"/>
    </source>
</evidence>
<evidence type="ECO:0000313" key="2">
    <source>
        <dbReference type="EMBL" id="KRG17211.1"/>
    </source>
</evidence>